<dbReference type="CDD" id="cd00761">
    <property type="entry name" value="Glyco_tranf_GTA_type"/>
    <property type="match status" value="1"/>
</dbReference>
<dbReference type="GO" id="GO:0016740">
    <property type="term" value="F:transferase activity"/>
    <property type="evidence" value="ECO:0007669"/>
    <property type="project" value="UniProtKB-KW"/>
</dbReference>
<feature type="domain" description="Glycosyltransferase 2-like" evidence="1">
    <location>
        <begin position="17"/>
        <end position="132"/>
    </location>
</feature>
<protein>
    <submittedName>
        <fullName evidence="2">Glycosyl transferase family 2</fullName>
    </submittedName>
</protein>
<gene>
    <name evidence="2" type="ORF">C7446_0985</name>
</gene>
<organism evidence="2 3">
    <name type="scientific">Kushneria sinocarnis</name>
    <dbReference type="NCBI Taxonomy" id="595502"/>
    <lineage>
        <taxon>Bacteria</taxon>
        <taxon>Pseudomonadati</taxon>
        <taxon>Pseudomonadota</taxon>
        <taxon>Gammaproteobacteria</taxon>
        <taxon>Oceanospirillales</taxon>
        <taxon>Halomonadaceae</taxon>
        <taxon>Kushneria</taxon>
    </lineage>
</organism>
<name>A0A420WXU4_9GAMM</name>
<reference evidence="2 3" key="1">
    <citation type="submission" date="2018-10" db="EMBL/GenBank/DDBJ databases">
        <title>Genomic Encyclopedia of Type Strains, Phase IV (KMG-IV): sequencing the most valuable type-strain genomes for metagenomic binning, comparative biology and taxonomic classification.</title>
        <authorList>
            <person name="Goeker M."/>
        </authorList>
    </citation>
    <scope>NUCLEOTIDE SEQUENCE [LARGE SCALE GENOMIC DNA]</scope>
    <source>
        <strain evidence="2 3">DSM 23229</strain>
    </source>
</reference>
<dbReference type="InterPro" id="IPR050834">
    <property type="entry name" value="Glycosyltransf_2"/>
</dbReference>
<accession>A0A420WXU4</accession>
<dbReference type="RefSeq" id="WP_121171898.1">
    <property type="nucleotide sequence ID" value="NZ_RBIN01000003.1"/>
</dbReference>
<sequence length="314" mass="35883">MNCFYNSEGQVFEKTISVIIPSYNSGAFIGDTIRSVVRAAENHDHEIIIVDDCSDDIELLRNVVAQFPQAFLVEKDRKSNAAISRNIGIGKACGKYVFLLDSDDHFEPDYVEHRLRMMEAGGYEFVFGSYINVTSYNESVVCEVPRGIDPRDFLFIEDKDIRTSTISFTGHKKESFRFNESLEKHQDWAFLIDTLEQCTRWAYDVTPGVKLNCVRDSRMSGAMNIKASQYFISNYLDDGVHVSGFCKRHFVLAALVENEEAYRYFSSLVMLSRIKSKYKAIKLVGDFMTGLGLFPLLSRSLFLFRSLVGNFVRK</sequence>
<evidence type="ECO:0000313" key="3">
    <source>
        <dbReference type="Proteomes" id="UP000281975"/>
    </source>
</evidence>
<evidence type="ECO:0000259" key="1">
    <source>
        <dbReference type="Pfam" id="PF00535"/>
    </source>
</evidence>
<dbReference type="SUPFAM" id="SSF53448">
    <property type="entry name" value="Nucleotide-diphospho-sugar transferases"/>
    <property type="match status" value="1"/>
</dbReference>
<evidence type="ECO:0000313" key="2">
    <source>
        <dbReference type="EMBL" id="RKR06049.1"/>
    </source>
</evidence>
<dbReference type="Gene3D" id="3.90.550.10">
    <property type="entry name" value="Spore Coat Polysaccharide Biosynthesis Protein SpsA, Chain A"/>
    <property type="match status" value="1"/>
</dbReference>
<dbReference type="EMBL" id="RBIN01000003">
    <property type="protein sequence ID" value="RKR06049.1"/>
    <property type="molecule type" value="Genomic_DNA"/>
</dbReference>
<keyword evidence="3" id="KW-1185">Reference proteome</keyword>
<dbReference type="PANTHER" id="PTHR43685:SF2">
    <property type="entry name" value="GLYCOSYLTRANSFERASE 2-LIKE DOMAIN-CONTAINING PROTEIN"/>
    <property type="match status" value="1"/>
</dbReference>
<dbReference type="Pfam" id="PF00535">
    <property type="entry name" value="Glycos_transf_2"/>
    <property type="match status" value="1"/>
</dbReference>
<dbReference type="AlphaFoldDB" id="A0A420WXU4"/>
<dbReference type="OrthoDB" id="9801954at2"/>
<dbReference type="Proteomes" id="UP000281975">
    <property type="component" value="Unassembled WGS sequence"/>
</dbReference>
<keyword evidence="2" id="KW-0808">Transferase</keyword>
<dbReference type="PANTHER" id="PTHR43685">
    <property type="entry name" value="GLYCOSYLTRANSFERASE"/>
    <property type="match status" value="1"/>
</dbReference>
<dbReference type="InterPro" id="IPR001173">
    <property type="entry name" value="Glyco_trans_2-like"/>
</dbReference>
<comment type="caution">
    <text evidence="2">The sequence shown here is derived from an EMBL/GenBank/DDBJ whole genome shotgun (WGS) entry which is preliminary data.</text>
</comment>
<dbReference type="InterPro" id="IPR029044">
    <property type="entry name" value="Nucleotide-diphossugar_trans"/>
</dbReference>
<proteinExistence type="predicted"/>